<gene>
    <name evidence="2" type="ORF">HZR21_00515</name>
</gene>
<sequence>MENYIEQLTAKNSEYIHVVTRELVKIGKSDDEIKAILSDILPKIVEAQDQRVLAKDILGTPSEFTAQYAPAVAGAKSSQAATNQNDNETPVLMWLDSSLLMLGILAVVNGVMAVFSKKATTYGLITLVTMSFAAGLVMYLMFRLIYKPQSEGQKKTTFKTFGALTLAFLGWVLVFTLTMLIPREFNISPAGYITAIIGALALALRYFLKRKYHIKSSMSTQPTQNSANS</sequence>
<protein>
    <submittedName>
        <fullName evidence="2">DUF1129 family protein</fullName>
    </submittedName>
</protein>
<feature type="transmembrane region" description="Helical" evidence="1">
    <location>
        <begin position="187"/>
        <end position="208"/>
    </location>
</feature>
<dbReference type="InterPro" id="IPR009214">
    <property type="entry name" value="DUF1129"/>
</dbReference>
<dbReference type="GeneID" id="303193988"/>
<keyword evidence="3" id="KW-1185">Reference proteome</keyword>
<name>A0A7V8SJ60_9LACT</name>
<feature type="transmembrane region" description="Helical" evidence="1">
    <location>
        <begin position="158"/>
        <end position="181"/>
    </location>
</feature>
<dbReference type="PIRSF" id="PIRSF033111">
    <property type="entry name" value="UCP033111"/>
    <property type="match status" value="1"/>
</dbReference>
<feature type="transmembrane region" description="Helical" evidence="1">
    <location>
        <begin position="99"/>
        <end position="116"/>
    </location>
</feature>
<evidence type="ECO:0000256" key="1">
    <source>
        <dbReference type="SAM" id="Phobius"/>
    </source>
</evidence>
<keyword evidence="1" id="KW-0472">Membrane</keyword>
<comment type="caution">
    <text evidence="2">The sequence shown here is derived from an EMBL/GenBank/DDBJ whole genome shotgun (WGS) entry which is preliminary data.</text>
</comment>
<proteinExistence type="predicted"/>
<keyword evidence="1" id="KW-1133">Transmembrane helix</keyword>
<dbReference type="AlphaFoldDB" id="A0A7V8SJ60"/>
<evidence type="ECO:0000313" key="3">
    <source>
        <dbReference type="Proteomes" id="UP000530186"/>
    </source>
</evidence>
<organism evidence="2 3">
    <name type="scientific">Pseudolactococcus laudensis</name>
    <dbReference type="NCBI Taxonomy" id="1494461"/>
    <lineage>
        <taxon>Bacteria</taxon>
        <taxon>Bacillati</taxon>
        <taxon>Bacillota</taxon>
        <taxon>Bacilli</taxon>
        <taxon>Lactobacillales</taxon>
        <taxon>Streptococcaceae</taxon>
        <taxon>Pseudolactococcus</taxon>
    </lineage>
</organism>
<dbReference type="EMBL" id="JACBNY010000001">
    <property type="protein sequence ID" value="MBA0015645.1"/>
    <property type="molecule type" value="Genomic_DNA"/>
</dbReference>
<dbReference type="Proteomes" id="UP000530186">
    <property type="component" value="Unassembled WGS sequence"/>
</dbReference>
<accession>A0A7V8SJ60</accession>
<feature type="transmembrane region" description="Helical" evidence="1">
    <location>
        <begin position="122"/>
        <end position="146"/>
    </location>
</feature>
<keyword evidence="1" id="KW-0812">Transmembrane</keyword>
<evidence type="ECO:0000313" key="2">
    <source>
        <dbReference type="EMBL" id="MBA0015645.1"/>
    </source>
</evidence>
<dbReference type="RefSeq" id="WP_180745494.1">
    <property type="nucleotide sequence ID" value="NZ_CBCRWQ010000002.1"/>
</dbReference>
<reference evidence="2 3" key="1">
    <citation type="submission" date="2020-07" db="EMBL/GenBank/DDBJ databases">
        <authorList>
            <person name="Hilgarth M."/>
            <person name="Werum V."/>
            <person name="Vogel R.F."/>
        </authorList>
    </citation>
    <scope>NUCLEOTIDE SEQUENCE [LARGE SCALE GENOMIC DNA]</scope>
    <source>
        <strain evidence="2 3">DSM 28961</strain>
    </source>
</reference>
<dbReference type="Pfam" id="PF06570">
    <property type="entry name" value="DUF1129"/>
    <property type="match status" value="1"/>
</dbReference>